<protein>
    <submittedName>
        <fullName evidence="1">Uncharacterized protein</fullName>
    </submittedName>
</protein>
<dbReference type="Proteomes" id="UP001165960">
    <property type="component" value="Unassembled WGS sequence"/>
</dbReference>
<organism evidence="1 2">
    <name type="scientific">Entomophthora muscae</name>
    <dbReference type="NCBI Taxonomy" id="34485"/>
    <lineage>
        <taxon>Eukaryota</taxon>
        <taxon>Fungi</taxon>
        <taxon>Fungi incertae sedis</taxon>
        <taxon>Zoopagomycota</taxon>
        <taxon>Entomophthoromycotina</taxon>
        <taxon>Entomophthoromycetes</taxon>
        <taxon>Entomophthorales</taxon>
        <taxon>Entomophthoraceae</taxon>
        <taxon>Entomophthora</taxon>
    </lineage>
</organism>
<sequence length="460" mass="50742">MSLKAEEILESLQRIRSCTDEAIAAVQKLFDETKSFSRQHASADEPLKSFPSQLESHLFSSFANGLAVQTRPVDSPASEVSQERKALGDAQGDNPTIINGFTHLNAAAFFTQPNDISPETNALPCPSPSPQAPNSAGIKNKAGTKMFKRFVENQEAEPASDISKATTSKPLPGITSLTNYKQEVDLTFDWTDWQPTDFPATVSFVDIICFMLQRREAATPMAIANKANLFQPCFNVETLLTFALKQYDRLTSVYACSEPEKNMARQLLCEVVSSWGASESLEEYNSQELTANRRPPILRYYYFARLCIKKYEAPVPEALKKRAALSSIIAGLAALCVPSAMIAASNPTREFAQAVFNEAVSVTEDKCQSSIYESAKHLLQDNIATVAIYGCKFSPQRILSHEWTMSPPFASPGLISDPTKVAPYYVAMRISHEFMARLGKAKGILYHGTDQSQMAFKPKA</sequence>
<evidence type="ECO:0000313" key="2">
    <source>
        <dbReference type="Proteomes" id="UP001165960"/>
    </source>
</evidence>
<name>A0ACC2TAG2_9FUNG</name>
<proteinExistence type="predicted"/>
<gene>
    <name evidence="1" type="ORF">DSO57_1034775</name>
</gene>
<evidence type="ECO:0000313" key="1">
    <source>
        <dbReference type="EMBL" id="KAJ9071663.1"/>
    </source>
</evidence>
<reference evidence="1" key="1">
    <citation type="submission" date="2022-04" db="EMBL/GenBank/DDBJ databases">
        <title>Genome of the entomopathogenic fungus Entomophthora muscae.</title>
        <authorList>
            <person name="Elya C."/>
            <person name="Lovett B.R."/>
            <person name="Lee E."/>
            <person name="Macias A.M."/>
            <person name="Hajek A.E."/>
            <person name="De Bivort B.L."/>
            <person name="Kasson M.T."/>
            <person name="De Fine Licht H.H."/>
            <person name="Stajich J.E."/>
        </authorList>
    </citation>
    <scope>NUCLEOTIDE SEQUENCE</scope>
    <source>
        <strain evidence="1">Berkeley</strain>
    </source>
</reference>
<keyword evidence="2" id="KW-1185">Reference proteome</keyword>
<dbReference type="EMBL" id="QTSX02003135">
    <property type="protein sequence ID" value="KAJ9071663.1"/>
    <property type="molecule type" value="Genomic_DNA"/>
</dbReference>
<comment type="caution">
    <text evidence="1">The sequence shown here is derived from an EMBL/GenBank/DDBJ whole genome shotgun (WGS) entry which is preliminary data.</text>
</comment>
<accession>A0ACC2TAG2</accession>